<evidence type="ECO:0000313" key="6">
    <source>
        <dbReference type="EMBL" id="WGI36773.1"/>
    </source>
</evidence>
<feature type="domain" description="DNA methylase N-4/N-6" evidence="5">
    <location>
        <begin position="28"/>
        <end position="248"/>
    </location>
</feature>
<proteinExistence type="inferred from homology"/>
<keyword evidence="7" id="KW-1185">Reference proteome</keyword>
<evidence type="ECO:0000256" key="2">
    <source>
        <dbReference type="ARBA" id="ARBA00022603"/>
    </source>
</evidence>
<keyword evidence="2 6" id="KW-0489">Methyltransferase</keyword>
<evidence type="ECO:0000256" key="4">
    <source>
        <dbReference type="RuleBase" id="RU362026"/>
    </source>
</evidence>
<dbReference type="EMBL" id="CP122979">
    <property type="protein sequence ID" value="WGI36773.1"/>
    <property type="molecule type" value="Genomic_DNA"/>
</dbReference>
<dbReference type="RefSeq" id="WP_280102075.1">
    <property type="nucleotide sequence ID" value="NZ_CP122979.1"/>
</dbReference>
<dbReference type="PANTHER" id="PTHR13370">
    <property type="entry name" value="RNA METHYLASE-RELATED"/>
    <property type="match status" value="1"/>
</dbReference>
<evidence type="ECO:0000259" key="5">
    <source>
        <dbReference type="Pfam" id="PF01555"/>
    </source>
</evidence>
<dbReference type="PANTHER" id="PTHR13370:SF3">
    <property type="entry name" value="TRNA (GUANINE(10)-N2)-METHYLTRANSFERASE HOMOLOG"/>
    <property type="match status" value="1"/>
</dbReference>
<dbReference type="EC" id="2.1.1.-" evidence="4"/>
<keyword evidence="3" id="KW-0808">Transferase</keyword>
<organism evidence="6 7">
    <name type="scientific">Mesomycoplasma lagogenitalium</name>
    <dbReference type="NCBI Taxonomy" id="171286"/>
    <lineage>
        <taxon>Bacteria</taxon>
        <taxon>Bacillati</taxon>
        <taxon>Mycoplasmatota</taxon>
        <taxon>Mycoplasmoidales</taxon>
        <taxon>Metamycoplasmataceae</taxon>
        <taxon>Mesomycoplasma</taxon>
    </lineage>
</organism>
<dbReference type="InterPro" id="IPR002052">
    <property type="entry name" value="DNA_methylase_N6_adenine_CS"/>
</dbReference>
<dbReference type="InterPro" id="IPR001091">
    <property type="entry name" value="RM_Methyltransferase"/>
</dbReference>
<sequence>MKENKIPINQIILDDNINFMKSLPDECIDLIFADPPYNMNLQKELLRPNGLKFEGVNDEWDKFNSLEHYKEESLKWIKECLRILKKNGSFWIIGSYQNIHIIGNILQNLNAWIIGEIIWEKTNPVPNFGGTRFVNDHETLLWVVKNKNSSFTFNYKTMKFLNKGKQMKSIWNFAICSGKERLKDENGKKIHSTQKPLQLLERIILASSKYNDLVFDPFIGTATTAHAAKKWGRNYLGVELFERYYNASIERLKNVEENMEDDNVKFASFDKKQEKVTFKDLIDANLINVEENIYIQNLKLKFNIDGTITYLNEKYSPNALCKKIFNKPTNAWEVIKINNQKISEIRKKYRDKN</sequence>
<accession>A0ABY8LU57</accession>
<dbReference type="GO" id="GO:0032259">
    <property type="term" value="P:methylation"/>
    <property type="evidence" value="ECO:0007669"/>
    <property type="project" value="UniProtKB-KW"/>
</dbReference>
<evidence type="ECO:0000256" key="1">
    <source>
        <dbReference type="ARBA" id="ARBA00006594"/>
    </source>
</evidence>
<dbReference type="InterPro" id="IPR029063">
    <property type="entry name" value="SAM-dependent_MTases_sf"/>
</dbReference>
<comment type="similarity">
    <text evidence="1 4">Belongs to the N(4)/N(6)-methyltransferase family.</text>
</comment>
<reference evidence="6" key="1">
    <citation type="submission" date="2023-04" db="EMBL/GenBank/DDBJ databases">
        <title>Completed genome of Mycoplasma lagogenitalium type strain 12MS.</title>
        <authorList>
            <person name="Spergser J."/>
        </authorList>
    </citation>
    <scope>NUCLEOTIDE SEQUENCE</scope>
    <source>
        <strain evidence="6">12MS</strain>
    </source>
</reference>
<protein>
    <recommendedName>
        <fullName evidence="4">Methyltransferase</fullName>
        <ecNumber evidence="4">2.1.1.-</ecNumber>
    </recommendedName>
</protein>
<evidence type="ECO:0000313" key="7">
    <source>
        <dbReference type="Proteomes" id="UP001179842"/>
    </source>
</evidence>
<dbReference type="PRINTS" id="PR00508">
    <property type="entry name" value="S21N4MTFRASE"/>
</dbReference>
<dbReference type="SUPFAM" id="SSF53335">
    <property type="entry name" value="S-adenosyl-L-methionine-dependent methyltransferases"/>
    <property type="match status" value="1"/>
</dbReference>
<dbReference type="Gene3D" id="3.40.50.150">
    <property type="entry name" value="Vaccinia Virus protein VP39"/>
    <property type="match status" value="1"/>
</dbReference>
<dbReference type="InterPro" id="IPR002941">
    <property type="entry name" value="DNA_methylase_N4/N6"/>
</dbReference>
<dbReference type="PROSITE" id="PS00092">
    <property type="entry name" value="N6_MTASE"/>
    <property type="match status" value="1"/>
</dbReference>
<evidence type="ECO:0000256" key="3">
    <source>
        <dbReference type="ARBA" id="ARBA00022679"/>
    </source>
</evidence>
<gene>
    <name evidence="6" type="ORF">QEG99_00585</name>
</gene>
<dbReference type="GO" id="GO:0008168">
    <property type="term" value="F:methyltransferase activity"/>
    <property type="evidence" value="ECO:0007669"/>
    <property type="project" value="UniProtKB-KW"/>
</dbReference>
<dbReference type="Pfam" id="PF01555">
    <property type="entry name" value="N6_N4_Mtase"/>
    <property type="match status" value="1"/>
</dbReference>
<dbReference type="Proteomes" id="UP001179842">
    <property type="component" value="Chromosome"/>
</dbReference>
<name>A0ABY8LU57_9BACT</name>